<keyword evidence="4" id="KW-0040">ANK repeat</keyword>
<evidence type="ECO:0000256" key="6">
    <source>
        <dbReference type="SAM" id="MobiDB-lite"/>
    </source>
</evidence>
<evidence type="ECO:0000256" key="4">
    <source>
        <dbReference type="ARBA" id="ARBA00023043"/>
    </source>
</evidence>
<name>C5MAQ2_CANTT</name>
<keyword evidence="8" id="KW-1185">Reference proteome</keyword>
<feature type="compositionally biased region" description="Acidic residues" evidence="6">
    <location>
        <begin position="133"/>
        <end position="142"/>
    </location>
</feature>
<dbReference type="GeneID" id="8299772"/>
<protein>
    <submittedName>
        <fullName evidence="7">Uncharacterized protein</fullName>
    </submittedName>
</protein>
<keyword evidence="3" id="KW-0677">Repeat</keyword>
<sequence>MTLIKSSIPKLQHPNHDESETNRNSKQASSSVITTSTPELNTPTRTPWYNKRYICSDDEEDDFDEVNNESHDKTPSPKKSQVLEHQFDFASTPLNPNSTVSFVSPMNKLNALHLESQIASSSDIENDVQIQDHDDDDDEYDEFSLGNKTITNHSDDEEEEEEDDEEEDMINQFTPQYISSRKRSLSESPDMMMLTPNQNSHISASSNCNFNKSSIYHNSSNNTTTNTSGSGFKFSFSNITDSTPCPRQPKRKKLKFKRQNSQDSSRNILDLNFAKKTILSEPSTIPSYNEEPNDEIDNDDDSSSKSAQSSKLESTPISQSTPASSRASTPPLPSLQQPTRKNQEHEEYGEIINGYKFVKPKILPQFKYETPMNNNRYHQLRDTYNSNNYQIIGELPITSAGIMDENPEDEDIHIGDRRINDPYLTIPSIKQSFDQLRQLYFNEVRLPLLPPYFYQLNELSTQTIMLLITSENLLKFYQSILLENEELLDLLKQERIKWHPDKWVGKFKDVQSSNEYPFNLQVVDLISQTINGLIESL</sequence>
<dbReference type="PANTHER" id="PTHR15263:SF1">
    <property type="entry name" value="NF-KAPPA-B INHIBITOR-LIKE PROTEIN 1"/>
    <property type="match status" value="1"/>
</dbReference>
<feature type="compositionally biased region" description="Acidic residues" evidence="6">
    <location>
        <begin position="56"/>
        <end position="67"/>
    </location>
</feature>
<dbReference type="Proteomes" id="UP000002037">
    <property type="component" value="Unassembled WGS sequence"/>
</dbReference>
<gene>
    <name evidence="7" type="ORF">CTRG_03144</name>
</gene>
<evidence type="ECO:0000256" key="5">
    <source>
        <dbReference type="ARBA" id="ARBA00023242"/>
    </source>
</evidence>
<feature type="compositionally biased region" description="Polar residues" evidence="6">
    <location>
        <begin position="24"/>
        <end position="47"/>
    </location>
</feature>
<feature type="compositionally biased region" description="Low complexity" evidence="6">
    <location>
        <begin position="304"/>
        <end position="329"/>
    </location>
</feature>
<dbReference type="VEuPathDB" id="FungiDB:CTRG_03144"/>
<dbReference type="eggNOG" id="ENOG502RPV4">
    <property type="taxonomic scope" value="Eukaryota"/>
</dbReference>
<feature type="region of interest" description="Disordered" evidence="6">
    <location>
        <begin position="131"/>
        <end position="191"/>
    </location>
</feature>
<feature type="compositionally biased region" description="Acidic residues" evidence="6">
    <location>
        <begin position="291"/>
        <end position="301"/>
    </location>
</feature>
<dbReference type="AlphaFoldDB" id="C5MAQ2"/>
<dbReference type="RefSeq" id="XP_002548847.1">
    <property type="nucleotide sequence ID" value="XM_002548801.1"/>
</dbReference>
<feature type="region of interest" description="Disordered" evidence="6">
    <location>
        <begin position="236"/>
        <end position="268"/>
    </location>
</feature>
<dbReference type="PANTHER" id="PTHR15263">
    <property type="entry name" value="I-KAPPA-B-LIKE PROTEIN IKBL"/>
    <property type="match status" value="1"/>
</dbReference>
<feature type="compositionally biased region" description="Basic and acidic residues" evidence="6">
    <location>
        <begin position="14"/>
        <end position="23"/>
    </location>
</feature>
<dbReference type="InterPro" id="IPR038753">
    <property type="entry name" value="NFKBIL1"/>
</dbReference>
<keyword evidence="2" id="KW-0597">Phosphoprotein</keyword>
<organism evidence="7 8">
    <name type="scientific">Candida tropicalis (strain ATCC MYA-3404 / T1)</name>
    <name type="common">Yeast</name>
    <dbReference type="NCBI Taxonomy" id="294747"/>
    <lineage>
        <taxon>Eukaryota</taxon>
        <taxon>Fungi</taxon>
        <taxon>Dikarya</taxon>
        <taxon>Ascomycota</taxon>
        <taxon>Saccharomycotina</taxon>
        <taxon>Pichiomycetes</taxon>
        <taxon>Debaryomycetaceae</taxon>
        <taxon>Candida/Lodderomyces clade</taxon>
        <taxon>Candida</taxon>
    </lineage>
</organism>
<accession>C5MAQ2</accession>
<dbReference type="OrthoDB" id="412109at2759"/>
<dbReference type="GO" id="GO:0043124">
    <property type="term" value="P:negative regulation of canonical NF-kappaB signal transduction"/>
    <property type="evidence" value="ECO:0007669"/>
    <property type="project" value="InterPro"/>
</dbReference>
<dbReference type="HOGENOM" id="CLU_507113_0_0_1"/>
<evidence type="ECO:0000256" key="2">
    <source>
        <dbReference type="ARBA" id="ARBA00022553"/>
    </source>
</evidence>
<feature type="compositionally biased region" description="Acidic residues" evidence="6">
    <location>
        <begin position="155"/>
        <end position="169"/>
    </location>
</feature>
<dbReference type="GO" id="GO:0005634">
    <property type="term" value="C:nucleus"/>
    <property type="evidence" value="ECO:0007669"/>
    <property type="project" value="UniProtKB-SubCell"/>
</dbReference>
<feature type="region of interest" description="Disordered" evidence="6">
    <location>
        <begin position="1"/>
        <end position="80"/>
    </location>
</feature>
<evidence type="ECO:0000256" key="1">
    <source>
        <dbReference type="ARBA" id="ARBA00004123"/>
    </source>
</evidence>
<dbReference type="KEGG" id="ctp:CTRG_03144"/>
<reference evidence="7 8" key="1">
    <citation type="journal article" date="2009" name="Nature">
        <title>Evolution of pathogenicity and sexual reproduction in eight Candida genomes.</title>
        <authorList>
            <person name="Butler G."/>
            <person name="Rasmussen M.D."/>
            <person name="Lin M.F."/>
            <person name="Santos M.A."/>
            <person name="Sakthikumar S."/>
            <person name="Munro C.A."/>
            <person name="Rheinbay E."/>
            <person name="Grabherr M."/>
            <person name="Forche A."/>
            <person name="Reedy J.L."/>
            <person name="Agrafioti I."/>
            <person name="Arnaud M.B."/>
            <person name="Bates S."/>
            <person name="Brown A.J."/>
            <person name="Brunke S."/>
            <person name="Costanzo M.C."/>
            <person name="Fitzpatrick D.A."/>
            <person name="de Groot P.W."/>
            <person name="Harris D."/>
            <person name="Hoyer L.L."/>
            <person name="Hube B."/>
            <person name="Klis F.M."/>
            <person name="Kodira C."/>
            <person name="Lennard N."/>
            <person name="Logue M.E."/>
            <person name="Martin R."/>
            <person name="Neiman A.M."/>
            <person name="Nikolaou E."/>
            <person name="Quail M.A."/>
            <person name="Quinn J."/>
            <person name="Santos M.C."/>
            <person name="Schmitzberger F.F."/>
            <person name="Sherlock G."/>
            <person name="Shah P."/>
            <person name="Silverstein K.A."/>
            <person name="Skrzypek M.S."/>
            <person name="Soll D."/>
            <person name="Staggs R."/>
            <person name="Stansfield I."/>
            <person name="Stumpf M.P."/>
            <person name="Sudbery P.E."/>
            <person name="Srikantha T."/>
            <person name="Zeng Q."/>
            <person name="Berman J."/>
            <person name="Berriman M."/>
            <person name="Heitman J."/>
            <person name="Gow N.A."/>
            <person name="Lorenz M.C."/>
            <person name="Birren B.W."/>
            <person name="Kellis M."/>
            <person name="Cuomo C.A."/>
        </authorList>
    </citation>
    <scope>NUCLEOTIDE SEQUENCE [LARGE SCALE GENOMIC DNA]</scope>
    <source>
        <strain evidence="8">ATCC MYA-3404 / T1</strain>
    </source>
</reference>
<dbReference type="EMBL" id="GG692398">
    <property type="protein sequence ID" value="EER32719.1"/>
    <property type="molecule type" value="Genomic_DNA"/>
</dbReference>
<feature type="compositionally biased region" description="Basic and acidic residues" evidence="6">
    <location>
        <begin position="68"/>
        <end position="80"/>
    </location>
</feature>
<comment type="subcellular location">
    <subcellularLocation>
        <location evidence="1">Nucleus</location>
    </subcellularLocation>
</comment>
<evidence type="ECO:0000313" key="8">
    <source>
        <dbReference type="Proteomes" id="UP000002037"/>
    </source>
</evidence>
<keyword evidence="5" id="KW-0539">Nucleus</keyword>
<proteinExistence type="predicted"/>
<evidence type="ECO:0000256" key="3">
    <source>
        <dbReference type="ARBA" id="ARBA00022737"/>
    </source>
</evidence>
<feature type="compositionally biased region" description="Basic residues" evidence="6">
    <location>
        <begin position="248"/>
        <end position="258"/>
    </location>
</feature>
<evidence type="ECO:0000313" key="7">
    <source>
        <dbReference type="EMBL" id="EER32719.1"/>
    </source>
</evidence>
<feature type="region of interest" description="Disordered" evidence="6">
    <location>
        <begin position="282"/>
        <end position="345"/>
    </location>
</feature>